<evidence type="ECO:0000313" key="2">
    <source>
        <dbReference type="Proteomes" id="UP000603457"/>
    </source>
</evidence>
<reference evidence="1 2" key="1">
    <citation type="journal article" date="2020" name="ISME J.">
        <title>Comparative genomics reveals insights into cyanobacterial evolution and habitat adaptation.</title>
        <authorList>
            <person name="Chen M.Y."/>
            <person name="Teng W.K."/>
            <person name="Zhao L."/>
            <person name="Hu C.X."/>
            <person name="Zhou Y.K."/>
            <person name="Han B.P."/>
            <person name="Song L.R."/>
            <person name="Shu W.S."/>
        </authorList>
    </citation>
    <scope>NUCLEOTIDE SEQUENCE [LARGE SCALE GENOMIC DNA]</scope>
    <source>
        <strain evidence="1 2">FACHB-130</strain>
    </source>
</reference>
<organism evidence="1 2">
    <name type="scientific">Nostoc spongiaeforme FACHB-130</name>
    <dbReference type="NCBI Taxonomy" id="1357510"/>
    <lineage>
        <taxon>Bacteria</taxon>
        <taxon>Bacillati</taxon>
        <taxon>Cyanobacteriota</taxon>
        <taxon>Cyanophyceae</taxon>
        <taxon>Nostocales</taxon>
        <taxon>Nostocaceae</taxon>
        <taxon>Nostoc</taxon>
    </lineage>
</organism>
<dbReference type="RefSeq" id="WP_190966674.1">
    <property type="nucleotide sequence ID" value="NZ_JACJTB010000003.1"/>
</dbReference>
<accession>A0ABR8FQM7</accession>
<comment type="caution">
    <text evidence="1">The sequence shown here is derived from an EMBL/GenBank/DDBJ whole genome shotgun (WGS) entry which is preliminary data.</text>
</comment>
<gene>
    <name evidence="1" type="ORF">H6G74_05320</name>
</gene>
<name>A0ABR8FQM7_9NOSO</name>
<dbReference type="EMBL" id="JACJTB010000003">
    <property type="protein sequence ID" value="MBD2593749.1"/>
    <property type="molecule type" value="Genomic_DNA"/>
</dbReference>
<proteinExistence type="predicted"/>
<sequence>MKKRLQEDKVDRVDTGATYLCGSFLVDFLTRFGYHSSRNAIASNYHQLNYEYNSTYTTYSPAL</sequence>
<keyword evidence="2" id="KW-1185">Reference proteome</keyword>
<protein>
    <submittedName>
        <fullName evidence="1">Uncharacterized protein</fullName>
    </submittedName>
</protein>
<dbReference type="Proteomes" id="UP000603457">
    <property type="component" value="Unassembled WGS sequence"/>
</dbReference>
<evidence type="ECO:0000313" key="1">
    <source>
        <dbReference type="EMBL" id="MBD2593749.1"/>
    </source>
</evidence>